<evidence type="ECO:0000256" key="3">
    <source>
        <dbReference type="ARBA" id="ARBA00022448"/>
    </source>
</evidence>
<evidence type="ECO:0000313" key="15">
    <source>
        <dbReference type="EMBL" id="KAL3804269.1"/>
    </source>
</evidence>
<feature type="transmembrane region" description="Helical" evidence="14">
    <location>
        <begin position="439"/>
        <end position="459"/>
    </location>
</feature>
<keyword evidence="10" id="KW-0325">Glycoprotein</keyword>
<dbReference type="GO" id="GO:0005886">
    <property type="term" value="C:plasma membrane"/>
    <property type="evidence" value="ECO:0007669"/>
    <property type="project" value="UniProtKB-SubCell"/>
</dbReference>
<dbReference type="AlphaFoldDB" id="A0ABD3QWE6"/>
<comment type="subcellular location">
    <subcellularLocation>
        <location evidence="1">Cell membrane</location>
        <topology evidence="1">Multi-pass membrane protein</topology>
    </subcellularLocation>
</comment>
<feature type="transmembrane region" description="Helical" evidence="14">
    <location>
        <begin position="230"/>
        <end position="250"/>
    </location>
</feature>
<evidence type="ECO:0000256" key="9">
    <source>
        <dbReference type="ARBA" id="ARBA00023173"/>
    </source>
</evidence>
<protein>
    <recommendedName>
        <fullName evidence="17">Protein tweety homolog</fullName>
    </recommendedName>
</protein>
<reference evidence="15 16" key="1">
    <citation type="submission" date="2024-10" db="EMBL/GenBank/DDBJ databases">
        <title>Updated reference genomes for cyclostephanoid diatoms.</title>
        <authorList>
            <person name="Roberts W.R."/>
            <person name="Alverson A.J."/>
        </authorList>
    </citation>
    <scope>NUCLEOTIDE SEQUENCE [LARGE SCALE GENOMIC DNA]</scope>
    <source>
        <strain evidence="15 16">AJA276-08</strain>
    </source>
</reference>
<keyword evidence="9" id="KW-0869">Chloride channel</keyword>
<evidence type="ECO:0000256" key="14">
    <source>
        <dbReference type="SAM" id="Phobius"/>
    </source>
</evidence>
<organism evidence="15 16">
    <name type="scientific">Stephanodiscus triporus</name>
    <dbReference type="NCBI Taxonomy" id="2934178"/>
    <lineage>
        <taxon>Eukaryota</taxon>
        <taxon>Sar</taxon>
        <taxon>Stramenopiles</taxon>
        <taxon>Ochrophyta</taxon>
        <taxon>Bacillariophyta</taxon>
        <taxon>Coscinodiscophyceae</taxon>
        <taxon>Thalassiosirophycidae</taxon>
        <taxon>Stephanodiscales</taxon>
        <taxon>Stephanodiscaceae</taxon>
        <taxon>Stephanodiscus</taxon>
    </lineage>
</organism>
<evidence type="ECO:0000256" key="4">
    <source>
        <dbReference type="ARBA" id="ARBA00022475"/>
    </source>
</evidence>
<gene>
    <name evidence="15" type="ORF">ACHAW5_005867</name>
</gene>
<keyword evidence="6 14" id="KW-1133">Transmembrane helix</keyword>
<evidence type="ECO:0000256" key="1">
    <source>
        <dbReference type="ARBA" id="ARBA00004651"/>
    </source>
</evidence>
<evidence type="ECO:0000256" key="2">
    <source>
        <dbReference type="ARBA" id="ARBA00009849"/>
    </source>
</evidence>
<name>A0ABD3QWE6_9STRA</name>
<keyword evidence="5 14" id="KW-0812">Transmembrane</keyword>
<keyword evidence="16" id="KW-1185">Reference proteome</keyword>
<keyword evidence="11" id="KW-0868">Chloride</keyword>
<keyword evidence="4" id="KW-1003">Cell membrane</keyword>
<dbReference type="EMBL" id="JALLAZ020000090">
    <property type="protein sequence ID" value="KAL3804269.1"/>
    <property type="molecule type" value="Genomic_DNA"/>
</dbReference>
<dbReference type="Proteomes" id="UP001530315">
    <property type="component" value="Unassembled WGS sequence"/>
</dbReference>
<proteinExistence type="inferred from homology"/>
<evidence type="ECO:0000256" key="7">
    <source>
        <dbReference type="ARBA" id="ARBA00023065"/>
    </source>
</evidence>
<feature type="transmembrane region" description="Helical" evidence="14">
    <location>
        <begin position="32"/>
        <end position="55"/>
    </location>
</feature>
<evidence type="ECO:0000313" key="16">
    <source>
        <dbReference type="Proteomes" id="UP001530315"/>
    </source>
</evidence>
<dbReference type="GO" id="GO:0034707">
    <property type="term" value="C:chloride channel complex"/>
    <property type="evidence" value="ECO:0007669"/>
    <property type="project" value="UniProtKB-KW"/>
</dbReference>
<keyword evidence="8 14" id="KW-0472">Membrane</keyword>
<keyword evidence="12" id="KW-0407">Ion channel</keyword>
<evidence type="ECO:0000256" key="6">
    <source>
        <dbReference type="ARBA" id="ARBA00022989"/>
    </source>
</evidence>
<evidence type="ECO:0000256" key="13">
    <source>
        <dbReference type="SAM" id="MobiDB-lite"/>
    </source>
</evidence>
<evidence type="ECO:0000256" key="12">
    <source>
        <dbReference type="ARBA" id="ARBA00023303"/>
    </source>
</evidence>
<keyword evidence="7" id="KW-0406">Ion transport</keyword>
<dbReference type="InterPro" id="IPR006990">
    <property type="entry name" value="Tweety"/>
</dbReference>
<evidence type="ECO:0000256" key="11">
    <source>
        <dbReference type="ARBA" id="ARBA00023214"/>
    </source>
</evidence>
<dbReference type="GO" id="GO:0005254">
    <property type="term" value="F:chloride channel activity"/>
    <property type="evidence" value="ECO:0007669"/>
    <property type="project" value="UniProtKB-KW"/>
</dbReference>
<evidence type="ECO:0008006" key="17">
    <source>
        <dbReference type="Google" id="ProtNLM"/>
    </source>
</evidence>
<evidence type="ECO:0000256" key="8">
    <source>
        <dbReference type="ARBA" id="ARBA00023136"/>
    </source>
</evidence>
<feature type="region of interest" description="Disordered" evidence="13">
    <location>
        <begin position="509"/>
        <end position="530"/>
    </location>
</feature>
<feature type="compositionally biased region" description="Polar residues" evidence="13">
    <location>
        <begin position="515"/>
        <end position="530"/>
    </location>
</feature>
<evidence type="ECO:0000256" key="10">
    <source>
        <dbReference type="ARBA" id="ARBA00023180"/>
    </source>
</evidence>
<dbReference type="PANTHER" id="PTHR12424:SF19">
    <property type="entry name" value="INTEGRASE ZINC-BINDING DOMAIN-CONTAINING PROTEIN"/>
    <property type="match status" value="1"/>
</dbReference>
<accession>A0ABD3QWE6</accession>
<comment type="similarity">
    <text evidence="2">Belongs to the tweety family.</text>
</comment>
<comment type="caution">
    <text evidence="15">The sequence shown here is derived from an EMBL/GenBank/DDBJ whole genome shotgun (WGS) entry which is preliminary data.</text>
</comment>
<dbReference type="PANTHER" id="PTHR12424">
    <property type="entry name" value="TWEETY-RELATED"/>
    <property type="match status" value="1"/>
</dbReference>
<evidence type="ECO:0000256" key="5">
    <source>
        <dbReference type="ARBA" id="ARBA00022692"/>
    </source>
</evidence>
<feature type="transmembrane region" description="Helical" evidence="14">
    <location>
        <begin position="93"/>
        <end position="115"/>
    </location>
</feature>
<sequence>MILYPMSRFPRFGYGSEFSKLASSEQEEQTDYVVGILAVSFFITSLFIFWAAVIITCKCMGKRRVGLCAGRVLVKCDEKGQFRPPPYVWKLRCTFILFGCCMFGLCMTLVGPGLASIKTTSVTIRKLSRDVDDLMTQGLVILDSVERVKRNIDGLDVQSMLKAGEACPTLKDMNEILSASSIQDIDEKFDRLKEQIQNTDLEKIRQHIDLIMDGTEHIETAATTFEENDWIVKMFVLFLGVLVFFMIFAACSAWSGRCQSLSALTCTSEFIFLPTFVLAIVCCWIATSALAFVSISNADFCSGNSQQSGPAGTVTAIFEERGITSNDMIFTAFTYYQSGCATDDPIIQLYEYEDYLQSGIGSADQFLAKVNEVGVNEINDKCGGDITSFIEGIELISDNLGLLLDALRSTFELASCSTMGPIITQAFEDVACTDSHGTFALLSTIAFAMSLVGMIMVMLRAGMYPYQKLYYPTEILGNPDFVTNEEALHPSAPSQTTSFHRANPSIRSFEDVESEQLSPPDSKFPTISVSNTGKALSESTRRIARSNSHFTLSTLCSNDFAPDDEDRSPMTPRKLW</sequence>
<feature type="transmembrane region" description="Helical" evidence="14">
    <location>
        <begin position="270"/>
        <end position="295"/>
    </location>
</feature>
<keyword evidence="3" id="KW-0813">Transport</keyword>